<dbReference type="Proteomes" id="UP000034883">
    <property type="component" value="Chromosome"/>
</dbReference>
<protein>
    <recommendedName>
        <fullName evidence="4">Tetratricopeptide repeat protein</fullName>
    </recommendedName>
</protein>
<sequence length="724" mass="77942">MRWLAWGCVLALLAGCECGGRSSESAPPPSTSPVDPPSAPTSDGVAISSVPEQRTEENRAAMRTKRRAFTRALREARRAAREGDHATALARMDEALAALPEPRARCEAGYIAFRAGDHARARSMIETALRELPRDADVPERLRAPLAMCLYNAGLVRRELGDATGARDAFTRSLALRAHPSVERALAELGEAPADAPAPAVPSAPTSPIADDALESLVDEEHAVFRATLRERACEDLEELPAALVHGDVRAMLIEPCREPEGSGELWVAHDGRVDVVPLYEIERPSAEVGASRSGTARAQWLDVIAGGRAELVVGFEQHGELYVPFDEGEESSTSITATTMVCAIEPALRCAAWRTFESERSLSLGAEDDDGGPVAGEARDEIVAGSFVLDASGSLEVGAPLCARAREEGQFEDAYDYGASGSEGDRCEPDASALRPGVYAVAQLLGDPRVCRVGCAGGARATASTVTTTPTCRRVPDAAGVPAGRVLPDREWFAGTMCGPDAICDALIYERGDGHWLVEPFEIERDDDVETWLALCSLGSTLGPEPFPQIDSWSLREAARVQPDGRAPIVARWLDAELEPIDLYAQQALRTRMLIVVDVARGTLERVLAEHEDAGPYCWRGMCPEQPAHLTRLALDRIAEEEQQAEADDVAFDDRGTGSRSYVARRTVEASADPREGTLKVRIGPWSTARETSVEGAEERSTTLDLAPLRELAEPGPGERTHR</sequence>
<evidence type="ECO:0000313" key="2">
    <source>
        <dbReference type="EMBL" id="AKF11222.1"/>
    </source>
</evidence>
<dbReference type="KEGG" id="samy:DB32_008371"/>
<feature type="region of interest" description="Disordered" evidence="1">
    <location>
        <begin position="687"/>
        <end position="724"/>
    </location>
</feature>
<keyword evidence="3" id="KW-1185">Reference proteome</keyword>
<evidence type="ECO:0008006" key="4">
    <source>
        <dbReference type="Google" id="ProtNLM"/>
    </source>
</evidence>
<dbReference type="PROSITE" id="PS51257">
    <property type="entry name" value="PROKAR_LIPOPROTEIN"/>
    <property type="match status" value="1"/>
</dbReference>
<dbReference type="Gene3D" id="1.25.40.10">
    <property type="entry name" value="Tetratricopeptide repeat domain"/>
    <property type="match status" value="1"/>
</dbReference>
<dbReference type="SMART" id="SM00028">
    <property type="entry name" value="TPR"/>
    <property type="match status" value="2"/>
</dbReference>
<evidence type="ECO:0000256" key="1">
    <source>
        <dbReference type="SAM" id="MobiDB-lite"/>
    </source>
</evidence>
<reference evidence="2 3" key="1">
    <citation type="submission" date="2015-03" db="EMBL/GenBank/DDBJ databases">
        <title>Genome assembly of Sandaracinus amylolyticus DSM 53668.</title>
        <authorList>
            <person name="Sharma G."/>
            <person name="Subramanian S."/>
        </authorList>
    </citation>
    <scope>NUCLEOTIDE SEQUENCE [LARGE SCALE GENOMIC DNA]</scope>
    <source>
        <strain evidence="2 3">DSM 53668</strain>
    </source>
</reference>
<feature type="compositionally biased region" description="Pro residues" evidence="1">
    <location>
        <begin position="26"/>
        <end position="39"/>
    </location>
</feature>
<dbReference type="AlphaFoldDB" id="A0A0F6YP86"/>
<dbReference type="EMBL" id="CP011125">
    <property type="protein sequence ID" value="AKF11222.1"/>
    <property type="molecule type" value="Genomic_DNA"/>
</dbReference>
<organism evidence="2 3">
    <name type="scientific">Sandaracinus amylolyticus</name>
    <dbReference type="NCBI Taxonomy" id="927083"/>
    <lineage>
        <taxon>Bacteria</taxon>
        <taxon>Pseudomonadati</taxon>
        <taxon>Myxococcota</taxon>
        <taxon>Polyangia</taxon>
        <taxon>Polyangiales</taxon>
        <taxon>Sandaracinaceae</taxon>
        <taxon>Sandaracinus</taxon>
    </lineage>
</organism>
<feature type="compositionally biased region" description="Basic and acidic residues" evidence="1">
    <location>
        <begin position="712"/>
        <end position="724"/>
    </location>
</feature>
<dbReference type="SUPFAM" id="SSF48452">
    <property type="entry name" value="TPR-like"/>
    <property type="match status" value="1"/>
</dbReference>
<feature type="region of interest" description="Disordered" evidence="1">
    <location>
        <begin position="20"/>
        <end position="58"/>
    </location>
</feature>
<name>A0A0F6YP86_9BACT</name>
<evidence type="ECO:0000313" key="3">
    <source>
        <dbReference type="Proteomes" id="UP000034883"/>
    </source>
</evidence>
<dbReference type="InterPro" id="IPR011990">
    <property type="entry name" value="TPR-like_helical_dom_sf"/>
</dbReference>
<accession>A0A0F6YP86</accession>
<gene>
    <name evidence="2" type="ORF">DB32_008371</name>
</gene>
<dbReference type="InterPro" id="IPR019734">
    <property type="entry name" value="TPR_rpt"/>
</dbReference>
<proteinExistence type="predicted"/>